<name>A0A0A9ALL6_ARUDO</name>
<organism evidence="1">
    <name type="scientific">Arundo donax</name>
    <name type="common">Giant reed</name>
    <name type="synonym">Donax arundinaceus</name>
    <dbReference type="NCBI Taxonomy" id="35708"/>
    <lineage>
        <taxon>Eukaryota</taxon>
        <taxon>Viridiplantae</taxon>
        <taxon>Streptophyta</taxon>
        <taxon>Embryophyta</taxon>
        <taxon>Tracheophyta</taxon>
        <taxon>Spermatophyta</taxon>
        <taxon>Magnoliopsida</taxon>
        <taxon>Liliopsida</taxon>
        <taxon>Poales</taxon>
        <taxon>Poaceae</taxon>
        <taxon>PACMAD clade</taxon>
        <taxon>Arundinoideae</taxon>
        <taxon>Arundineae</taxon>
        <taxon>Arundo</taxon>
    </lineage>
</organism>
<sequence length="57" mass="6816">MRESIPFRRSFRLVLMALHHHLEKRPVEGCGASVISPNRWKVRDQICREKTHDTRMC</sequence>
<evidence type="ECO:0000313" key="1">
    <source>
        <dbReference type="EMBL" id="JAD49840.1"/>
    </source>
</evidence>
<dbReference type="AlphaFoldDB" id="A0A0A9ALL6"/>
<proteinExistence type="predicted"/>
<reference evidence="1" key="2">
    <citation type="journal article" date="2015" name="Data Brief">
        <title>Shoot transcriptome of the giant reed, Arundo donax.</title>
        <authorList>
            <person name="Barrero R.A."/>
            <person name="Guerrero F.D."/>
            <person name="Moolhuijzen P."/>
            <person name="Goolsby J.A."/>
            <person name="Tidwell J."/>
            <person name="Bellgard S.E."/>
            <person name="Bellgard M.I."/>
        </authorList>
    </citation>
    <scope>NUCLEOTIDE SEQUENCE</scope>
    <source>
        <tissue evidence="1">Shoot tissue taken approximately 20 cm above the soil surface</tissue>
    </source>
</reference>
<protein>
    <submittedName>
        <fullName evidence="1">Uncharacterized protein</fullName>
    </submittedName>
</protein>
<dbReference type="EMBL" id="GBRH01248055">
    <property type="protein sequence ID" value="JAD49840.1"/>
    <property type="molecule type" value="Transcribed_RNA"/>
</dbReference>
<accession>A0A0A9ALL6</accession>
<reference evidence="1" key="1">
    <citation type="submission" date="2014-09" db="EMBL/GenBank/DDBJ databases">
        <authorList>
            <person name="Magalhaes I.L.F."/>
            <person name="Oliveira U."/>
            <person name="Santos F.R."/>
            <person name="Vidigal T.H.D.A."/>
            <person name="Brescovit A.D."/>
            <person name="Santos A.J."/>
        </authorList>
    </citation>
    <scope>NUCLEOTIDE SEQUENCE</scope>
    <source>
        <tissue evidence="1">Shoot tissue taken approximately 20 cm above the soil surface</tissue>
    </source>
</reference>